<dbReference type="InterPro" id="IPR027417">
    <property type="entry name" value="P-loop_NTPase"/>
</dbReference>
<dbReference type="PROSITE" id="PS51192">
    <property type="entry name" value="HELICASE_ATP_BIND_1"/>
    <property type="match status" value="1"/>
</dbReference>
<sequence length="716" mass="81397">MKVCDVFIEQTFLNNETLTYALNSMSACEGGRVFVKLQGRRLVGMVHKIYELDPTTVRYKIQPIEAVIDDKPLLTPELLACAKWMSYQTISPYISCIQTMLPNALKPKSSAKRIKMIPIVRIISSNYASLTPKQRALIDAFEGSDVMRVSDARKIYPGYLKLVEKGILARDEIESFYVDKPIEKVMPRYDLSLAQREVLQKIQLNEARTYVLHGITGSGKTEVYLNLAQQVLDHGQQVLFLVPEISLTPQMIERVSSRFGQDVAIYHSALNDQEKYEQYKRVLKGEVKLVVGTRSASFLPFSNLGALIMDEEHDESYKQSNTPYYHTRDVLQWRSDYHTCPLILGSASPALESYARALKGVYTLLELPSRINDSLPEVEIVDTQEALHHKENANLTQRLQDLIKETLDRNEQVILLLNRRGYLTWVKDVDTDAILTCPHCDVSLNYHARDKSLRCHVCGYQTQAFPKNNDGTPVNLIGGGVGTQRLEHWLHQLFPNATIMRMDRDTTRIKNAHENILSDFNQQKIDILIGTQMIAKGLDNPHVTLVGIINIDASLARNDYRSVETTFDLILQAAGRSGRGDKKGRVVIQTFNPNHYAVVYGSKHQYKAFFKQEMTFRAQAKYPPYRYLIAVYFKDKNQNKVLGAAHTFVSCMPAFDGTIIGPYDCGKMNDTFEYRIILKGKNLDLMIKYVQSALESYRKIEKVGVSVDVNPLTLMA</sequence>
<dbReference type="OrthoDB" id="9759544at2"/>
<dbReference type="InterPro" id="IPR040498">
    <property type="entry name" value="PriA_CRR"/>
</dbReference>
<dbReference type="InterPro" id="IPR011545">
    <property type="entry name" value="DEAD/DEAH_box_helicase_dom"/>
</dbReference>
<dbReference type="GO" id="GO:0006310">
    <property type="term" value="P:DNA recombination"/>
    <property type="evidence" value="ECO:0007669"/>
    <property type="project" value="InterPro"/>
</dbReference>
<evidence type="ECO:0000256" key="5">
    <source>
        <dbReference type="ARBA" id="ARBA00022801"/>
    </source>
</evidence>
<dbReference type="PANTHER" id="PTHR30580:SF1">
    <property type="entry name" value="COMF OPERON PROTEIN 1"/>
    <property type="match status" value="1"/>
</dbReference>
<dbReference type="KEGG" id="erl:AOC36_05430"/>
<keyword evidence="3" id="KW-0479">Metal-binding</keyword>
<feature type="binding site" evidence="12">
    <location>
        <position position="458"/>
    </location>
    <ligand>
        <name>Zn(2+)</name>
        <dbReference type="ChEBI" id="CHEBI:29105"/>
        <label>2</label>
    </ligand>
</feature>
<proteinExistence type="inferred from homology"/>
<evidence type="ECO:0000259" key="13">
    <source>
        <dbReference type="PROSITE" id="PS51192"/>
    </source>
</evidence>
<comment type="caution">
    <text evidence="12">Lacks conserved residue(s) required for the propagation of feature annotation.</text>
</comment>
<evidence type="ECO:0000256" key="2">
    <source>
        <dbReference type="ARBA" id="ARBA00022705"/>
    </source>
</evidence>
<dbReference type="GO" id="GO:0006269">
    <property type="term" value="P:DNA replication, synthesis of primer"/>
    <property type="evidence" value="ECO:0007669"/>
    <property type="project" value="UniProtKB-KW"/>
</dbReference>
<comment type="catalytic activity">
    <reaction evidence="11 12">
        <text>ATP + H2O = ADP + phosphate + H(+)</text>
        <dbReference type="Rhea" id="RHEA:13065"/>
        <dbReference type="ChEBI" id="CHEBI:15377"/>
        <dbReference type="ChEBI" id="CHEBI:15378"/>
        <dbReference type="ChEBI" id="CHEBI:30616"/>
        <dbReference type="ChEBI" id="CHEBI:43474"/>
        <dbReference type="ChEBI" id="CHEBI:456216"/>
        <dbReference type="EC" id="5.6.2.4"/>
    </reaction>
</comment>
<dbReference type="SMART" id="SM00490">
    <property type="entry name" value="HELICc"/>
    <property type="match status" value="1"/>
</dbReference>
<keyword evidence="8 12" id="KW-0067">ATP-binding</keyword>
<dbReference type="GO" id="GO:0006302">
    <property type="term" value="P:double-strand break repair"/>
    <property type="evidence" value="ECO:0007669"/>
    <property type="project" value="InterPro"/>
</dbReference>
<dbReference type="InterPro" id="IPR042115">
    <property type="entry name" value="PriA_3primeBD_sf"/>
</dbReference>
<dbReference type="CDD" id="cd17929">
    <property type="entry name" value="DEXHc_priA"/>
    <property type="match status" value="1"/>
</dbReference>
<dbReference type="PANTHER" id="PTHR30580">
    <property type="entry name" value="PRIMOSOMAL PROTEIN N"/>
    <property type="match status" value="1"/>
</dbReference>
<evidence type="ECO:0000256" key="6">
    <source>
        <dbReference type="ARBA" id="ARBA00022806"/>
    </source>
</evidence>
<dbReference type="RefSeq" id="WP_067632231.1">
    <property type="nucleotide sequence ID" value="NZ_CP013213.1"/>
</dbReference>
<keyword evidence="10 12" id="KW-0413">Isomerase</keyword>
<dbReference type="InterPro" id="IPR001650">
    <property type="entry name" value="Helicase_C-like"/>
</dbReference>
<dbReference type="PROSITE" id="PS51257">
    <property type="entry name" value="PROKAR_LIPOPROTEIN"/>
    <property type="match status" value="1"/>
</dbReference>
<evidence type="ECO:0000256" key="11">
    <source>
        <dbReference type="ARBA" id="ARBA00048988"/>
    </source>
</evidence>
<dbReference type="EC" id="5.6.2.4" evidence="12"/>
<dbReference type="Pfam" id="PF18074">
    <property type="entry name" value="PriA_C"/>
    <property type="match status" value="1"/>
</dbReference>
<dbReference type="AlphaFoldDB" id="A0A0X8GZV9"/>
<keyword evidence="6 12" id="KW-0347">Helicase</keyword>
<dbReference type="GO" id="GO:0043138">
    <property type="term" value="F:3'-5' DNA helicase activity"/>
    <property type="evidence" value="ECO:0007669"/>
    <property type="project" value="UniProtKB-EC"/>
</dbReference>
<dbReference type="Gene3D" id="3.40.50.300">
    <property type="entry name" value="P-loop containing nucleotide triphosphate hydrolases"/>
    <property type="match status" value="2"/>
</dbReference>
<keyword evidence="2 12" id="KW-0235">DNA replication</keyword>
<dbReference type="GO" id="GO:0003677">
    <property type="term" value="F:DNA binding"/>
    <property type="evidence" value="ECO:0007669"/>
    <property type="project" value="UniProtKB-UniRule"/>
</dbReference>
<dbReference type="EMBL" id="CP013213">
    <property type="protein sequence ID" value="AMC93440.1"/>
    <property type="molecule type" value="Genomic_DNA"/>
</dbReference>
<comment type="catalytic activity">
    <reaction evidence="12">
        <text>Couples ATP hydrolysis with the unwinding of duplex DNA by translocating in the 3'-5' direction.</text>
        <dbReference type="EC" id="5.6.2.4"/>
    </reaction>
</comment>
<evidence type="ECO:0000256" key="7">
    <source>
        <dbReference type="ARBA" id="ARBA00022833"/>
    </source>
</evidence>
<dbReference type="PROSITE" id="PS51194">
    <property type="entry name" value="HELICASE_CTER"/>
    <property type="match status" value="1"/>
</dbReference>
<comment type="similarity">
    <text evidence="12">Belongs to the helicase family. PriA subfamily.</text>
</comment>
<evidence type="ECO:0000256" key="12">
    <source>
        <dbReference type="HAMAP-Rule" id="MF_00983"/>
    </source>
</evidence>
<keyword evidence="4 12" id="KW-0547">Nucleotide-binding</keyword>
<evidence type="ECO:0000256" key="9">
    <source>
        <dbReference type="ARBA" id="ARBA00023125"/>
    </source>
</evidence>
<comment type="subunit">
    <text evidence="12">Component of the replication restart primosome.</text>
</comment>
<feature type="binding site" evidence="12">
    <location>
        <position position="455"/>
    </location>
    <ligand>
        <name>Zn(2+)</name>
        <dbReference type="ChEBI" id="CHEBI:29105"/>
        <label>2</label>
    </ligand>
</feature>
<dbReference type="Proteomes" id="UP000063781">
    <property type="component" value="Chromosome"/>
</dbReference>
<dbReference type="InterPro" id="IPR005259">
    <property type="entry name" value="PriA"/>
</dbReference>
<dbReference type="InterPro" id="IPR041222">
    <property type="entry name" value="PriA_3primeBD"/>
</dbReference>
<organism evidence="15 16">
    <name type="scientific">Erysipelothrix larvae</name>
    <dbReference type="NCBI Taxonomy" id="1514105"/>
    <lineage>
        <taxon>Bacteria</taxon>
        <taxon>Bacillati</taxon>
        <taxon>Bacillota</taxon>
        <taxon>Erysipelotrichia</taxon>
        <taxon>Erysipelotrichales</taxon>
        <taxon>Erysipelotrichaceae</taxon>
        <taxon>Erysipelothrix</taxon>
    </lineage>
</organism>
<keyword evidence="9 12" id="KW-0238">DNA-binding</keyword>
<keyword evidence="16" id="KW-1185">Reference proteome</keyword>
<dbReference type="STRING" id="1514105.AOC36_05430"/>
<evidence type="ECO:0000256" key="3">
    <source>
        <dbReference type="ARBA" id="ARBA00022723"/>
    </source>
</evidence>
<dbReference type="GO" id="GO:0016887">
    <property type="term" value="F:ATP hydrolysis activity"/>
    <property type="evidence" value="ECO:0007669"/>
    <property type="project" value="RHEA"/>
</dbReference>
<evidence type="ECO:0000256" key="10">
    <source>
        <dbReference type="ARBA" id="ARBA00023235"/>
    </source>
</evidence>
<dbReference type="GO" id="GO:0006270">
    <property type="term" value="P:DNA replication initiation"/>
    <property type="evidence" value="ECO:0007669"/>
    <property type="project" value="TreeGrafter"/>
</dbReference>
<dbReference type="Pfam" id="PF18319">
    <property type="entry name" value="Zn_ribbon_PriA"/>
    <property type="match status" value="1"/>
</dbReference>
<dbReference type="Pfam" id="PF17764">
    <property type="entry name" value="PriA_3primeBD"/>
    <property type="match status" value="1"/>
</dbReference>
<reference evidence="15 16" key="1">
    <citation type="submission" date="2015-10" db="EMBL/GenBank/DDBJ databases">
        <title>Erysipelothrix larvae sp. LV19 isolated from the larval gut of the rhinoceros beetle, Trypoxylus dichotomus.</title>
        <authorList>
            <person name="Lim S."/>
            <person name="Kim B.-C."/>
        </authorList>
    </citation>
    <scope>NUCLEOTIDE SEQUENCE [LARGE SCALE GENOMIC DNA]</scope>
    <source>
        <strain evidence="15 16">LV19</strain>
    </source>
</reference>
<evidence type="ECO:0000259" key="14">
    <source>
        <dbReference type="PROSITE" id="PS51194"/>
    </source>
</evidence>
<evidence type="ECO:0000313" key="16">
    <source>
        <dbReference type="Proteomes" id="UP000063781"/>
    </source>
</evidence>
<evidence type="ECO:0000256" key="8">
    <source>
        <dbReference type="ARBA" id="ARBA00022840"/>
    </source>
</evidence>
<keyword evidence="7" id="KW-0862">Zinc</keyword>
<dbReference type="InterPro" id="IPR041236">
    <property type="entry name" value="PriA_C"/>
</dbReference>
<accession>A0A0X8GZV9</accession>
<feature type="binding site" evidence="12">
    <location>
        <position position="437"/>
    </location>
    <ligand>
        <name>Zn(2+)</name>
        <dbReference type="ChEBI" id="CHEBI:29105"/>
        <label>2</label>
    </ligand>
</feature>
<keyword evidence="1 12" id="KW-0639">Primosome</keyword>
<dbReference type="SUPFAM" id="SSF52540">
    <property type="entry name" value="P-loop containing nucleoside triphosphate hydrolases"/>
    <property type="match status" value="1"/>
</dbReference>
<evidence type="ECO:0000313" key="15">
    <source>
        <dbReference type="EMBL" id="AMC93440.1"/>
    </source>
</evidence>
<dbReference type="GO" id="GO:0046872">
    <property type="term" value="F:metal ion binding"/>
    <property type="evidence" value="ECO:0007669"/>
    <property type="project" value="UniProtKB-KW"/>
</dbReference>
<protein>
    <recommendedName>
        <fullName evidence="12">Replication restart protein PriA</fullName>
    </recommendedName>
    <alternativeName>
        <fullName evidence="12">ATP-dependent DNA helicase PriA</fullName>
        <ecNumber evidence="12">5.6.2.4</ecNumber>
    </alternativeName>
    <alternativeName>
        <fullName evidence="12">DNA 3'-5' helicase PriA</fullName>
    </alternativeName>
</protein>
<feature type="domain" description="Helicase C-terminal" evidence="14">
    <location>
        <begin position="394"/>
        <end position="615"/>
    </location>
</feature>
<dbReference type="FunFam" id="3.40.50.300:FF:000489">
    <property type="entry name" value="Primosome assembly protein PriA"/>
    <property type="match status" value="1"/>
</dbReference>
<dbReference type="Pfam" id="PF00271">
    <property type="entry name" value="Helicase_C"/>
    <property type="match status" value="1"/>
</dbReference>
<dbReference type="NCBIfam" id="TIGR00595">
    <property type="entry name" value="priA"/>
    <property type="match status" value="1"/>
</dbReference>
<evidence type="ECO:0000256" key="1">
    <source>
        <dbReference type="ARBA" id="ARBA00022515"/>
    </source>
</evidence>
<dbReference type="Pfam" id="PF00270">
    <property type="entry name" value="DEAD"/>
    <property type="match status" value="1"/>
</dbReference>
<dbReference type="SMART" id="SM00487">
    <property type="entry name" value="DEXDc"/>
    <property type="match status" value="1"/>
</dbReference>
<keyword evidence="5 12" id="KW-0378">Hydrolase</keyword>
<dbReference type="Gene3D" id="3.40.1440.60">
    <property type="entry name" value="PriA, 3(prime) DNA-binding domain"/>
    <property type="match status" value="1"/>
</dbReference>
<evidence type="ECO:0000256" key="4">
    <source>
        <dbReference type="ARBA" id="ARBA00022741"/>
    </source>
</evidence>
<comment type="function">
    <text evidence="12">Initiates the restart of stalled replication forks, which reloads the replicative helicase on sites other than the origin of replication. Recognizes and binds to abandoned replication forks and remodels them to uncover a helicase loading site. Promotes assembly of the primosome at these replication forks.</text>
</comment>
<feature type="binding site" evidence="12">
    <location>
        <position position="440"/>
    </location>
    <ligand>
        <name>Zn(2+)</name>
        <dbReference type="ChEBI" id="CHEBI:29105"/>
        <label>2</label>
    </ligand>
</feature>
<name>A0A0X8GZV9_9FIRM</name>
<dbReference type="InterPro" id="IPR014001">
    <property type="entry name" value="Helicase_ATP-bd"/>
</dbReference>
<dbReference type="HAMAP" id="MF_00983">
    <property type="entry name" value="PriA"/>
    <property type="match status" value="1"/>
</dbReference>
<feature type="domain" description="Helicase ATP-binding" evidence="13">
    <location>
        <begin position="201"/>
        <end position="367"/>
    </location>
</feature>
<dbReference type="GO" id="GO:1990077">
    <property type="term" value="C:primosome complex"/>
    <property type="evidence" value="ECO:0007669"/>
    <property type="project" value="UniProtKB-UniRule"/>
</dbReference>
<dbReference type="GO" id="GO:0005524">
    <property type="term" value="F:ATP binding"/>
    <property type="evidence" value="ECO:0007669"/>
    <property type="project" value="UniProtKB-UniRule"/>
</dbReference>
<gene>
    <name evidence="12" type="primary">priA</name>
    <name evidence="15" type="ORF">AOC36_05430</name>
</gene>